<organism evidence="2 3">
    <name type="scientific">Ladona fulva</name>
    <name type="common">Scarce chaser dragonfly</name>
    <name type="synonym">Libellula fulva</name>
    <dbReference type="NCBI Taxonomy" id="123851"/>
    <lineage>
        <taxon>Eukaryota</taxon>
        <taxon>Metazoa</taxon>
        <taxon>Ecdysozoa</taxon>
        <taxon>Arthropoda</taxon>
        <taxon>Hexapoda</taxon>
        <taxon>Insecta</taxon>
        <taxon>Pterygota</taxon>
        <taxon>Palaeoptera</taxon>
        <taxon>Odonata</taxon>
        <taxon>Epiprocta</taxon>
        <taxon>Anisoptera</taxon>
        <taxon>Libelluloidea</taxon>
        <taxon>Libellulidae</taxon>
        <taxon>Ladona</taxon>
    </lineage>
</organism>
<evidence type="ECO:0000313" key="2">
    <source>
        <dbReference type="EMBL" id="KAG8227627.1"/>
    </source>
</evidence>
<dbReference type="OrthoDB" id="436852at2759"/>
<feature type="domain" description="FHA" evidence="1">
    <location>
        <begin position="1"/>
        <end position="35"/>
    </location>
</feature>
<dbReference type="SUPFAM" id="SSF49879">
    <property type="entry name" value="SMAD/FHA domain"/>
    <property type="match status" value="1"/>
</dbReference>
<accession>A0A8K0K3H0</accession>
<dbReference type="AlphaFoldDB" id="A0A8K0K3H0"/>
<proteinExistence type="predicted"/>
<protein>
    <recommendedName>
        <fullName evidence="1">FHA domain-containing protein</fullName>
    </recommendedName>
</protein>
<sequence length="109" mass="12257">MFSSKYHCVIVTKGDRVYLADAKSSNGTYVNGHAIEPMEPYLLKENDIIGIGVRGSFDRRHAVFRLIKVDDPQQEQNPAQLRPEIQLDGNDGFDEESICEIFALGLKLC</sequence>
<dbReference type="PROSITE" id="PS50006">
    <property type="entry name" value="FHA_DOMAIN"/>
    <property type="match status" value="1"/>
</dbReference>
<evidence type="ECO:0000259" key="1">
    <source>
        <dbReference type="PROSITE" id="PS50006"/>
    </source>
</evidence>
<gene>
    <name evidence="2" type="ORF">J437_LFUL004239</name>
</gene>
<dbReference type="Proteomes" id="UP000792457">
    <property type="component" value="Unassembled WGS sequence"/>
</dbReference>
<reference evidence="2" key="1">
    <citation type="submission" date="2013-04" db="EMBL/GenBank/DDBJ databases">
        <authorList>
            <person name="Qu J."/>
            <person name="Murali S.C."/>
            <person name="Bandaranaike D."/>
            <person name="Bellair M."/>
            <person name="Blankenburg K."/>
            <person name="Chao H."/>
            <person name="Dinh H."/>
            <person name="Doddapaneni H."/>
            <person name="Downs B."/>
            <person name="Dugan-Rocha S."/>
            <person name="Elkadiri S."/>
            <person name="Gnanaolivu R.D."/>
            <person name="Hernandez B."/>
            <person name="Javaid M."/>
            <person name="Jayaseelan J.C."/>
            <person name="Lee S."/>
            <person name="Li M."/>
            <person name="Ming W."/>
            <person name="Munidasa M."/>
            <person name="Muniz J."/>
            <person name="Nguyen L."/>
            <person name="Ongeri F."/>
            <person name="Osuji N."/>
            <person name="Pu L.-L."/>
            <person name="Puazo M."/>
            <person name="Qu C."/>
            <person name="Quiroz J."/>
            <person name="Raj R."/>
            <person name="Weissenberger G."/>
            <person name="Xin Y."/>
            <person name="Zou X."/>
            <person name="Han Y."/>
            <person name="Richards S."/>
            <person name="Worley K."/>
            <person name="Muzny D."/>
            <person name="Gibbs R."/>
        </authorList>
    </citation>
    <scope>NUCLEOTIDE SEQUENCE</scope>
    <source>
        <strain evidence="2">Sampled in the wild</strain>
    </source>
</reference>
<dbReference type="EMBL" id="KZ308330">
    <property type="protein sequence ID" value="KAG8227627.1"/>
    <property type="molecule type" value="Genomic_DNA"/>
</dbReference>
<dbReference type="InterPro" id="IPR050923">
    <property type="entry name" value="Cell_Proc_Reg/RNA_Proc"/>
</dbReference>
<dbReference type="InterPro" id="IPR000253">
    <property type="entry name" value="FHA_dom"/>
</dbReference>
<name>A0A8K0K3H0_LADFU</name>
<dbReference type="InterPro" id="IPR008984">
    <property type="entry name" value="SMAD_FHA_dom_sf"/>
</dbReference>
<evidence type="ECO:0000313" key="3">
    <source>
        <dbReference type="Proteomes" id="UP000792457"/>
    </source>
</evidence>
<keyword evidence="3" id="KW-1185">Reference proteome</keyword>
<dbReference type="PANTHER" id="PTHR23308">
    <property type="entry name" value="NUCLEAR INHIBITOR OF PROTEIN PHOSPHATASE-1"/>
    <property type="match status" value="1"/>
</dbReference>
<reference evidence="2" key="2">
    <citation type="submission" date="2017-10" db="EMBL/GenBank/DDBJ databases">
        <title>Ladona fulva Genome sequencing and assembly.</title>
        <authorList>
            <person name="Murali S."/>
            <person name="Richards S."/>
            <person name="Bandaranaike D."/>
            <person name="Bellair M."/>
            <person name="Blankenburg K."/>
            <person name="Chao H."/>
            <person name="Dinh H."/>
            <person name="Doddapaneni H."/>
            <person name="Dugan-Rocha S."/>
            <person name="Elkadiri S."/>
            <person name="Gnanaolivu R."/>
            <person name="Hernandez B."/>
            <person name="Skinner E."/>
            <person name="Javaid M."/>
            <person name="Lee S."/>
            <person name="Li M."/>
            <person name="Ming W."/>
            <person name="Munidasa M."/>
            <person name="Muniz J."/>
            <person name="Nguyen L."/>
            <person name="Hughes D."/>
            <person name="Osuji N."/>
            <person name="Pu L.-L."/>
            <person name="Puazo M."/>
            <person name="Qu C."/>
            <person name="Quiroz J."/>
            <person name="Raj R."/>
            <person name="Weissenberger G."/>
            <person name="Xin Y."/>
            <person name="Zou X."/>
            <person name="Han Y."/>
            <person name="Worley K."/>
            <person name="Muzny D."/>
            <person name="Gibbs R."/>
        </authorList>
    </citation>
    <scope>NUCLEOTIDE SEQUENCE</scope>
    <source>
        <strain evidence="2">Sampled in the wild</strain>
    </source>
</reference>
<comment type="caution">
    <text evidence="2">The sequence shown here is derived from an EMBL/GenBank/DDBJ whole genome shotgun (WGS) entry which is preliminary data.</text>
</comment>
<dbReference type="Gene3D" id="2.60.200.20">
    <property type="match status" value="1"/>
</dbReference>
<dbReference type="Pfam" id="PF00498">
    <property type="entry name" value="FHA"/>
    <property type="match status" value="1"/>
</dbReference>
<dbReference type="CDD" id="cd00060">
    <property type="entry name" value="FHA"/>
    <property type="match status" value="1"/>
</dbReference>